<evidence type="ECO:0000256" key="1">
    <source>
        <dbReference type="ARBA" id="ARBA00004123"/>
    </source>
</evidence>
<reference evidence="14 15" key="1">
    <citation type="journal article" date="2020" name="ISME J.">
        <title>Uncovering the hidden diversity of litter-decomposition mechanisms in mushroom-forming fungi.</title>
        <authorList>
            <person name="Floudas D."/>
            <person name="Bentzer J."/>
            <person name="Ahren D."/>
            <person name="Johansson T."/>
            <person name="Persson P."/>
            <person name="Tunlid A."/>
        </authorList>
    </citation>
    <scope>NUCLEOTIDE SEQUENCE [LARGE SCALE GENOMIC DNA]</scope>
    <source>
        <strain evidence="14 15">CBS 291.85</strain>
    </source>
</reference>
<feature type="compositionally biased region" description="Low complexity" evidence="11">
    <location>
        <begin position="348"/>
        <end position="359"/>
    </location>
</feature>
<feature type="region of interest" description="Disordered" evidence="11">
    <location>
        <begin position="275"/>
        <end position="474"/>
    </location>
</feature>
<feature type="compositionally biased region" description="Polar residues" evidence="11">
    <location>
        <begin position="931"/>
        <end position="944"/>
    </location>
</feature>
<evidence type="ECO:0000256" key="4">
    <source>
        <dbReference type="ARBA" id="ARBA00022833"/>
    </source>
</evidence>
<dbReference type="SMART" id="SM00361">
    <property type="entry name" value="RRM_1"/>
    <property type="match status" value="1"/>
</dbReference>
<sequence>MTTTRLHHALPAPVVHAGFSVPQSKNHVLAGVQDAYWSDDEAEDAECPLCLEEMDISDLNFKPCVCGYQICRFCWHHIKENLNKRCPACRRVYTDDAVEFKPIAAEDHKRLTQQKKQRERERKELDALGRRHLANVRVVQRNVVYVVGIGPRFAKEELIPTLRSTEYFGQYGKINKMFLVKRNQSGGGAPVVGVYITYHRKEDAARAIAAVDGSPSPGGGREVMRASYGTTKYCMAFLRGASCSDHGCMNLHEWGDEKDCFTKEDLTTLKHTMKATETRSRAVLTSSRSELDGLPKSAAWGSRPSSSAANNTTQRRRGGATSTVPRPSRVTTESRPISSRTQEKKPSKAASQASSSRPSTPVPVPPASASLPPRPASPAVLSSKPQKRPKASPPPPPESPAPPAAPVSGRPETPSMSPRVPETPSPSPPAEPTQPSVPSVPPGLPAVPPGLSAPPGLPPPRPSRVSTASPQTPLLAYQTSYQMSNAARALLDDVKARRESSLTAVAQSPFPDFDLTLKNLSGGDGGSGGFTFNLDPKLASNDNSDEVLPDFEMQVPTPFMGSFTDAFPALRPPGSASPASFMAPPGLSYTHHTTHPIYEPIALRSSTPQSTGSGPNYVGSFNPFADSTEDVHSTSSSPAKPSPLDDNSIRKVSRFGFARGRQGSSSVASSSPLQISSTLSTNGSNELVYNHATRDLPQSPAPSQWSIHSRQELAYPQSNSNMSSPFLQHHQVQPVYSQHQPRQQVGSDLSEAQLRDFIQNSQTRAAAAPRSNGNEMPTMYRMSSSGQAFADPAIMSARFASSPEGNYIPVDHSAMSYGPPPGLAFPPGIPQRANIPAVNDGAGSNHEGRGSAYRVPVLPYICTDEHKTRLASVGSPSSSSSHCVTYAILPDADNHSLSPYILLAITESRSEVTADALVLSPSDFPALSSAVVTETTEASPQEGQSVIDEPLSEATLKAQEKAARKAAKKAAAAEKAAERQKIAQEKAAVKAAEKARIAQEKAIEKEKATALKAQQEKEKAEKEQLEKDKAKAEREKERAVKAEREKVAQAEREKAAEAEKEKAAKRAAAAAARAEAHIKQENIPKISTANPKQAPPPEPVAQVPLLSKKPKKNKPIAKPIKLPKEEEHAHSESSTISSATPSDAPAPTVKTSTGSSNNSRSQSLDRNIPTSVEELLEDIHTMNPHLNLPNHPFFDLPKINPAAKMPLEYAPLVHALSALSVGGGSFANNVPSGSIDNAVSSFQQLLETLTQTISDLLRLLPRTTWDDSSSFDGVLRDMLKGDDFLDEAGEDGHGREDEVAALTLALERRARWMEVQLSKLEELHRDINTAAVKAVLAFNDSGWDRQGFLPRLGNTVKRFDSIGIVEEESKEKKFRPMTADELEKKLVVAKEAAVFAETELREAMEKMQRMKPQEEEV</sequence>
<accession>A0A8H5LXI1</accession>
<evidence type="ECO:0000256" key="5">
    <source>
        <dbReference type="ARBA" id="ARBA00022884"/>
    </source>
</evidence>
<evidence type="ECO:0000256" key="9">
    <source>
        <dbReference type="PROSITE-ProRule" id="PRU00176"/>
    </source>
</evidence>
<dbReference type="SUPFAM" id="SSF57850">
    <property type="entry name" value="RING/U-box"/>
    <property type="match status" value="1"/>
</dbReference>
<comment type="caution">
    <text evidence="14">The sequence shown here is derived from an EMBL/GenBank/DDBJ whole genome shotgun (WGS) entry which is preliminary data.</text>
</comment>
<evidence type="ECO:0000256" key="11">
    <source>
        <dbReference type="SAM" id="MobiDB-lite"/>
    </source>
</evidence>
<organism evidence="14 15">
    <name type="scientific">Tetrapyrgos nigripes</name>
    <dbReference type="NCBI Taxonomy" id="182062"/>
    <lineage>
        <taxon>Eukaryota</taxon>
        <taxon>Fungi</taxon>
        <taxon>Dikarya</taxon>
        <taxon>Basidiomycota</taxon>
        <taxon>Agaricomycotina</taxon>
        <taxon>Agaricomycetes</taxon>
        <taxon>Agaricomycetidae</taxon>
        <taxon>Agaricales</taxon>
        <taxon>Marasmiineae</taxon>
        <taxon>Marasmiaceae</taxon>
        <taxon>Tetrapyrgos</taxon>
    </lineage>
</organism>
<feature type="region of interest" description="Disordered" evidence="11">
    <location>
        <begin position="931"/>
        <end position="950"/>
    </location>
</feature>
<evidence type="ECO:0000313" key="15">
    <source>
        <dbReference type="Proteomes" id="UP000559256"/>
    </source>
</evidence>
<dbReference type="InterPro" id="IPR039780">
    <property type="entry name" value="Mot2"/>
</dbReference>
<dbReference type="SUPFAM" id="SSF54928">
    <property type="entry name" value="RNA-binding domain, RBD"/>
    <property type="match status" value="1"/>
</dbReference>
<dbReference type="GO" id="GO:0005634">
    <property type="term" value="C:nucleus"/>
    <property type="evidence" value="ECO:0007669"/>
    <property type="project" value="UniProtKB-SubCell"/>
</dbReference>
<feature type="coiled-coil region" evidence="10">
    <location>
        <begin position="1379"/>
        <end position="1406"/>
    </location>
</feature>
<feature type="compositionally biased region" description="Pro residues" evidence="11">
    <location>
        <begin position="421"/>
        <end position="432"/>
    </location>
</feature>
<dbReference type="PROSITE" id="PS50089">
    <property type="entry name" value="ZF_RING_2"/>
    <property type="match status" value="1"/>
</dbReference>
<name>A0A8H5LXI1_9AGAR</name>
<feature type="domain" description="RRM" evidence="13">
    <location>
        <begin position="142"/>
        <end position="223"/>
    </location>
</feature>
<dbReference type="PANTHER" id="PTHR12603">
    <property type="entry name" value="CCR4-NOT TRANSCRIPTION COMPLEX RELATED"/>
    <property type="match status" value="1"/>
</dbReference>
<dbReference type="PROSITE" id="PS50102">
    <property type="entry name" value="RRM"/>
    <property type="match status" value="1"/>
</dbReference>
<dbReference type="GO" id="GO:0030014">
    <property type="term" value="C:CCR4-NOT complex"/>
    <property type="evidence" value="ECO:0007669"/>
    <property type="project" value="InterPro"/>
</dbReference>
<evidence type="ECO:0000256" key="3">
    <source>
        <dbReference type="ARBA" id="ARBA00022771"/>
    </source>
</evidence>
<evidence type="ECO:0000256" key="6">
    <source>
        <dbReference type="ARBA" id="ARBA00023054"/>
    </source>
</evidence>
<gene>
    <name evidence="14" type="ORF">D9758_001595</name>
</gene>
<protein>
    <recommendedName>
        <fullName evidence="16">RING-type domain-containing protein</fullName>
    </recommendedName>
</protein>
<keyword evidence="7" id="KW-0539">Nucleus</keyword>
<dbReference type="PANTHER" id="PTHR12603:SF0">
    <property type="entry name" value="CCR4-NOT TRANSCRIPTION COMPLEX SUBUNIT 4"/>
    <property type="match status" value="1"/>
</dbReference>
<keyword evidence="4" id="KW-0862">Zinc</keyword>
<feature type="compositionally biased region" description="Polar residues" evidence="11">
    <location>
        <begin position="303"/>
        <end position="313"/>
    </location>
</feature>
<dbReference type="Pfam" id="PF14570">
    <property type="entry name" value="zf-RING_4"/>
    <property type="match status" value="1"/>
</dbReference>
<evidence type="ECO:0008006" key="16">
    <source>
        <dbReference type="Google" id="ProtNLM"/>
    </source>
</evidence>
<comment type="subcellular location">
    <subcellularLocation>
        <location evidence="1">Nucleus</location>
    </subcellularLocation>
</comment>
<dbReference type="Gene3D" id="3.30.70.330">
    <property type="match status" value="1"/>
</dbReference>
<feature type="compositionally biased region" description="Polar residues" evidence="11">
    <location>
        <begin position="604"/>
        <end position="614"/>
    </location>
</feature>
<dbReference type="FunFam" id="3.30.40.10:FF:000006">
    <property type="entry name" value="CCR4-NOT transcription complex subunit 4"/>
    <property type="match status" value="1"/>
</dbReference>
<dbReference type="GO" id="GO:0004842">
    <property type="term" value="F:ubiquitin-protein transferase activity"/>
    <property type="evidence" value="ECO:0007669"/>
    <property type="project" value="InterPro"/>
</dbReference>
<feature type="domain" description="RING-type" evidence="12">
    <location>
        <begin position="47"/>
        <end position="90"/>
    </location>
</feature>
<feature type="compositionally biased region" description="Basic and acidic residues" evidence="11">
    <location>
        <begin position="1122"/>
        <end position="1131"/>
    </location>
</feature>
<feature type="compositionally biased region" description="Pro residues" evidence="11">
    <location>
        <begin position="391"/>
        <end position="405"/>
    </location>
</feature>
<feature type="compositionally biased region" description="Basic and acidic residues" evidence="11">
    <location>
        <begin position="1014"/>
        <end position="1064"/>
    </location>
</feature>
<evidence type="ECO:0000256" key="8">
    <source>
        <dbReference type="PROSITE-ProRule" id="PRU00175"/>
    </source>
</evidence>
<evidence type="ECO:0000259" key="12">
    <source>
        <dbReference type="PROSITE" id="PS50089"/>
    </source>
</evidence>
<feature type="compositionally biased region" description="Low complexity" evidence="11">
    <location>
        <begin position="1132"/>
        <end position="1162"/>
    </location>
</feature>
<keyword evidence="2" id="KW-0479">Metal-binding</keyword>
<keyword evidence="15" id="KW-1185">Reference proteome</keyword>
<keyword evidence="3 8" id="KW-0863">Zinc-finger</keyword>
<dbReference type="Gene3D" id="3.30.40.10">
    <property type="entry name" value="Zinc/RING finger domain, C3HC4 (zinc finger)"/>
    <property type="match status" value="1"/>
</dbReference>
<dbReference type="EMBL" id="JAACJM010000004">
    <property type="protein sequence ID" value="KAF5372996.1"/>
    <property type="molecule type" value="Genomic_DNA"/>
</dbReference>
<evidence type="ECO:0000259" key="13">
    <source>
        <dbReference type="PROSITE" id="PS50102"/>
    </source>
</evidence>
<evidence type="ECO:0000256" key="2">
    <source>
        <dbReference type="ARBA" id="ARBA00022723"/>
    </source>
</evidence>
<dbReference type="GO" id="GO:0016567">
    <property type="term" value="P:protein ubiquitination"/>
    <property type="evidence" value="ECO:0007669"/>
    <property type="project" value="TreeGrafter"/>
</dbReference>
<feature type="compositionally biased region" description="Polar residues" evidence="11">
    <location>
        <begin position="320"/>
        <end position="340"/>
    </location>
</feature>
<feature type="region of interest" description="Disordered" evidence="11">
    <location>
        <begin position="604"/>
        <end position="648"/>
    </location>
</feature>
<dbReference type="GO" id="GO:0008270">
    <property type="term" value="F:zinc ion binding"/>
    <property type="evidence" value="ECO:0007669"/>
    <property type="project" value="UniProtKB-KW"/>
</dbReference>
<feature type="compositionally biased region" description="Pro residues" evidence="11">
    <location>
        <begin position="360"/>
        <end position="376"/>
    </location>
</feature>
<feature type="region of interest" description="Disordered" evidence="11">
    <location>
        <begin position="660"/>
        <end position="681"/>
    </location>
</feature>
<dbReference type="InterPro" id="IPR000504">
    <property type="entry name" value="RRM_dom"/>
</dbReference>
<feature type="compositionally biased region" description="Pro residues" evidence="11">
    <location>
        <begin position="438"/>
        <end position="462"/>
    </location>
</feature>
<feature type="region of interest" description="Disordered" evidence="11">
    <location>
        <begin position="1014"/>
        <end position="1168"/>
    </location>
</feature>
<dbReference type="OrthoDB" id="1923159at2759"/>
<feature type="compositionally biased region" description="Low complexity" evidence="11">
    <location>
        <begin position="664"/>
        <end position="681"/>
    </location>
</feature>
<dbReference type="InterPro" id="IPR035979">
    <property type="entry name" value="RBD_domain_sf"/>
</dbReference>
<dbReference type="GO" id="GO:0003723">
    <property type="term" value="F:RNA binding"/>
    <property type="evidence" value="ECO:0007669"/>
    <property type="project" value="UniProtKB-UniRule"/>
</dbReference>
<keyword evidence="5 9" id="KW-0694">RNA-binding</keyword>
<dbReference type="InterPro" id="IPR001841">
    <property type="entry name" value="Znf_RING"/>
</dbReference>
<dbReference type="InterPro" id="IPR013083">
    <property type="entry name" value="Znf_RING/FYVE/PHD"/>
</dbReference>
<evidence type="ECO:0000256" key="10">
    <source>
        <dbReference type="SAM" id="Coils"/>
    </source>
</evidence>
<dbReference type="InterPro" id="IPR039515">
    <property type="entry name" value="NOT4_mRING-HC-C4C4"/>
</dbReference>
<dbReference type="InterPro" id="IPR003954">
    <property type="entry name" value="RRM_euk-type"/>
</dbReference>
<dbReference type="InterPro" id="IPR012677">
    <property type="entry name" value="Nucleotide-bd_a/b_plait_sf"/>
</dbReference>
<dbReference type="Proteomes" id="UP000559256">
    <property type="component" value="Unassembled WGS sequence"/>
</dbReference>
<dbReference type="CDD" id="cd16618">
    <property type="entry name" value="mRING-HC-C4C4_CNOT4"/>
    <property type="match status" value="1"/>
</dbReference>
<proteinExistence type="predicted"/>
<evidence type="ECO:0000313" key="14">
    <source>
        <dbReference type="EMBL" id="KAF5372996.1"/>
    </source>
</evidence>
<keyword evidence="6 10" id="KW-0175">Coiled coil</keyword>
<evidence type="ECO:0000256" key="7">
    <source>
        <dbReference type="ARBA" id="ARBA00023242"/>
    </source>
</evidence>